<feature type="transmembrane region" description="Helical" evidence="4">
    <location>
        <begin position="214"/>
        <end position="236"/>
    </location>
</feature>
<dbReference type="OrthoDB" id="7428510at2"/>
<dbReference type="PANTHER" id="PTHR23528:SF1">
    <property type="entry name" value="MAJOR FACILITATOR SUPERFAMILY (MFS) PROFILE DOMAIN-CONTAINING PROTEIN"/>
    <property type="match status" value="1"/>
</dbReference>
<evidence type="ECO:0000313" key="7">
    <source>
        <dbReference type="Proteomes" id="UP000199206"/>
    </source>
</evidence>
<feature type="transmembrane region" description="Helical" evidence="4">
    <location>
        <begin position="112"/>
        <end position="134"/>
    </location>
</feature>
<accession>A0A1H8GPA0</accession>
<feature type="transmembrane region" description="Helical" evidence="4">
    <location>
        <begin position="374"/>
        <end position="395"/>
    </location>
</feature>
<dbReference type="EMBL" id="FOCF01000007">
    <property type="protein sequence ID" value="SEN45639.1"/>
    <property type="molecule type" value="Genomic_DNA"/>
</dbReference>
<dbReference type="RefSeq" id="WP_093666353.1">
    <property type="nucleotide sequence ID" value="NZ_FOCF01000007.1"/>
</dbReference>
<feature type="domain" description="Major facilitator superfamily (MFS) profile" evidence="5">
    <location>
        <begin position="214"/>
        <end position="399"/>
    </location>
</feature>
<name>A0A1H8GPA0_9SPHN</name>
<feature type="transmembrane region" description="Helical" evidence="4">
    <location>
        <begin position="173"/>
        <end position="193"/>
    </location>
</feature>
<keyword evidence="1 4" id="KW-0812">Transmembrane</keyword>
<evidence type="ECO:0000256" key="1">
    <source>
        <dbReference type="ARBA" id="ARBA00022692"/>
    </source>
</evidence>
<feature type="transmembrane region" description="Helical" evidence="4">
    <location>
        <begin position="12"/>
        <end position="30"/>
    </location>
</feature>
<dbReference type="InterPro" id="IPR020846">
    <property type="entry name" value="MFS_dom"/>
</dbReference>
<sequence>MLSRSSPTRPPRGLLLIFALANVGGVAAYLPLLTLLLPLKIEALGKGDHIGVFTACVTAGAVAASLSNILFGWLSDRAVSRGRGRRTWMAGGLAATAASYAALTLSATPLQIVAGVVAFQCAVNALLAPMHAIMSEEVPDAQKGMLGGLLALGSPAASALATLLVGWNTLPDAARFMLVPTAVAACTLPLLVGRARLAVAPPAPHLREPAPTRDLAVAGIARLLVQIAAAVTQAYLIYYFESLVDDPHRAALPARIGHLLTIAFLLPLPIALVLGRVSDVMRRRKPVLLTAAAVAAAGLAGMALARDWSSGAVAFSVYTAGSAAFVALHAAFSMQLLPDPQHRGRDLGLLNLANTLPSLLGPPLTWMLATPRDFSAAMLALAVLTLCGGLTMLGVRAWR</sequence>
<dbReference type="Gene3D" id="1.20.1250.20">
    <property type="entry name" value="MFS general substrate transporter like domains"/>
    <property type="match status" value="2"/>
</dbReference>
<protein>
    <submittedName>
        <fullName evidence="6">Major Facilitator Superfamily protein</fullName>
    </submittedName>
</protein>
<dbReference type="AlphaFoldDB" id="A0A1H8GPA0"/>
<dbReference type="GO" id="GO:0022857">
    <property type="term" value="F:transmembrane transporter activity"/>
    <property type="evidence" value="ECO:0007669"/>
    <property type="project" value="InterPro"/>
</dbReference>
<keyword evidence="7" id="KW-1185">Reference proteome</keyword>
<dbReference type="SUPFAM" id="SSF103473">
    <property type="entry name" value="MFS general substrate transporter"/>
    <property type="match status" value="1"/>
</dbReference>
<dbReference type="CDD" id="cd06174">
    <property type="entry name" value="MFS"/>
    <property type="match status" value="1"/>
</dbReference>
<dbReference type="Proteomes" id="UP000199206">
    <property type="component" value="Unassembled WGS sequence"/>
</dbReference>
<keyword evidence="3 4" id="KW-0472">Membrane</keyword>
<dbReference type="InterPro" id="IPR036259">
    <property type="entry name" value="MFS_trans_sf"/>
</dbReference>
<evidence type="ECO:0000259" key="5">
    <source>
        <dbReference type="PROSITE" id="PS50850"/>
    </source>
</evidence>
<feature type="transmembrane region" description="Helical" evidence="4">
    <location>
        <begin position="287"/>
        <end position="305"/>
    </location>
</feature>
<feature type="transmembrane region" description="Helical" evidence="4">
    <location>
        <begin position="317"/>
        <end position="337"/>
    </location>
</feature>
<evidence type="ECO:0000313" key="6">
    <source>
        <dbReference type="EMBL" id="SEN45639.1"/>
    </source>
</evidence>
<feature type="transmembrane region" description="Helical" evidence="4">
    <location>
        <begin position="87"/>
        <end position="106"/>
    </location>
</feature>
<reference evidence="7" key="1">
    <citation type="submission" date="2016-10" db="EMBL/GenBank/DDBJ databases">
        <authorList>
            <person name="Varghese N."/>
            <person name="Submissions S."/>
        </authorList>
    </citation>
    <scope>NUCLEOTIDE SEQUENCE [LARGE SCALE GENOMIC DNA]</scope>
    <source>
        <strain evidence="7">S6-262</strain>
    </source>
</reference>
<gene>
    <name evidence="6" type="ORF">SAMN05192583_2837</name>
</gene>
<proteinExistence type="predicted"/>
<dbReference type="Pfam" id="PF07690">
    <property type="entry name" value="MFS_1"/>
    <property type="match status" value="2"/>
</dbReference>
<feature type="transmembrane region" description="Helical" evidence="4">
    <location>
        <begin position="50"/>
        <end position="75"/>
    </location>
</feature>
<dbReference type="PROSITE" id="PS50850">
    <property type="entry name" value="MFS"/>
    <property type="match status" value="1"/>
</dbReference>
<dbReference type="STRING" id="1166340.SAMN05192583_2837"/>
<feature type="transmembrane region" description="Helical" evidence="4">
    <location>
        <begin position="349"/>
        <end position="368"/>
    </location>
</feature>
<dbReference type="InterPro" id="IPR011701">
    <property type="entry name" value="MFS"/>
</dbReference>
<feature type="transmembrane region" description="Helical" evidence="4">
    <location>
        <begin position="256"/>
        <end position="275"/>
    </location>
</feature>
<dbReference type="PANTHER" id="PTHR23528">
    <property type="match status" value="1"/>
</dbReference>
<evidence type="ECO:0000256" key="4">
    <source>
        <dbReference type="SAM" id="Phobius"/>
    </source>
</evidence>
<organism evidence="6 7">
    <name type="scientific">Sphingomonas gellani</name>
    <dbReference type="NCBI Taxonomy" id="1166340"/>
    <lineage>
        <taxon>Bacteria</taxon>
        <taxon>Pseudomonadati</taxon>
        <taxon>Pseudomonadota</taxon>
        <taxon>Alphaproteobacteria</taxon>
        <taxon>Sphingomonadales</taxon>
        <taxon>Sphingomonadaceae</taxon>
        <taxon>Sphingomonas</taxon>
    </lineage>
</organism>
<feature type="transmembrane region" description="Helical" evidence="4">
    <location>
        <begin position="146"/>
        <end position="167"/>
    </location>
</feature>
<evidence type="ECO:0000256" key="2">
    <source>
        <dbReference type="ARBA" id="ARBA00022989"/>
    </source>
</evidence>
<keyword evidence="2 4" id="KW-1133">Transmembrane helix</keyword>
<evidence type="ECO:0000256" key="3">
    <source>
        <dbReference type="ARBA" id="ARBA00023136"/>
    </source>
</evidence>